<gene>
    <name evidence="2" type="ORF">COV05_00130</name>
</gene>
<organism evidence="2 3">
    <name type="scientific">Candidatus Uhrbacteria bacterium CG10_big_fil_rev_8_21_14_0_10_48_16</name>
    <dbReference type="NCBI Taxonomy" id="1975038"/>
    <lineage>
        <taxon>Bacteria</taxon>
        <taxon>Candidatus Uhriibacteriota</taxon>
    </lineage>
</organism>
<name>A0A2M8LIL3_9BACT</name>
<dbReference type="InterPro" id="IPR002575">
    <property type="entry name" value="Aminoglycoside_PTrfase"/>
</dbReference>
<dbReference type="PANTHER" id="PTHR21310:SF15">
    <property type="entry name" value="AMINOGLYCOSIDE PHOSPHOTRANSFERASE DOMAIN-CONTAINING PROTEIN"/>
    <property type="match status" value="1"/>
</dbReference>
<feature type="non-terminal residue" evidence="2">
    <location>
        <position position="1"/>
    </location>
</feature>
<dbReference type="SUPFAM" id="SSF56112">
    <property type="entry name" value="Protein kinase-like (PK-like)"/>
    <property type="match status" value="1"/>
</dbReference>
<dbReference type="Pfam" id="PF01636">
    <property type="entry name" value="APH"/>
    <property type="match status" value="1"/>
</dbReference>
<evidence type="ECO:0000313" key="2">
    <source>
        <dbReference type="EMBL" id="PJE77246.1"/>
    </source>
</evidence>
<accession>A0A2M8LIL3</accession>
<dbReference type="InterPro" id="IPR051678">
    <property type="entry name" value="AGP_Transferase"/>
</dbReference>
<dbReference type="Gene3D" id="3.30.200.150">
    <property type="match status" value="1"/>
</dbReference>
<dbReference type="Proteomes" id="UP000231436">
    <property type="component" value="Unassembled WGS sequence"/>
</dbReference>
<dbReference type="InterPro" id="IPR011009">
    <property type="entry name" value="Kinase-like_dom_sf"/>
</dbReference>
<feature type="domain" description="Aminoglycoside phosphotransferase" evidence="1">
    <location>
        <begin position="7"/>
        <end position="222"/>
    </location>
</feature>
<dbReference type="AlphaFoldDB" id="A0A2M8LIL3"/>
<dbReference type="Gene3D" id="3.90.1200.10">
    <property type="match status" value="1"/>
</dbReference>
<proteinExistence type="predicted"/>
<dbReference type="EMBL" id="PFEU01000002">
    <property type="protein sequence ID" value="PJE77246.1"/>
    <property type="molecule type" value="Genomic_DNA"/>
</dbReference>
<evidence type="ECO:0000259" key="1">
    <source>
        <dbReference type="Pfam" id="PF01636"/>
    </source>
</evidence>
<comment type="caution">
    <text evidence="2">The sequence shown here is derived from an EMBL/GenBank/DDBJ whole genome shotgun (WGS) entry which is preliminary data.</text>
</comment>
<sequence length="298" mass="33819">PSSIERMKTGICNEVFAFKVEGESYILRMNNDISQMRGSSLFTPKLAALDIQVPRIIADEYNIEKEGYGYQIQERLPGTDLGNVIQDLAEDQLKKIAKEIASIFKKLSTLPTDGSYGLVLDENGAKFSSWKEWVYDDLDSAERHARSTGFISEIRDLIEQVRAVVQEYEEYFFSVPSTTYYGDIAGKNVLIEKGTFTGLVDLDALAYGDPLEAVGRIYTSWHGTEYGKIYSDAVMDELELTKEQRDIVRMYALFHRFAWMCENGVAFNANTSGIIDAEEATKDREKIQKLLEEIERDS</sequence>
<reference evidence="3" key="1">
    <citation type="submission" date="2017-09" db="EMBL/GenBank/DDBJ databases">
        <title>Depth-based differentiation of microbial function through sediment-hosted aquifers and enrichment of novel symbionts in the deep terrestrial subsurface.</title>
        <authorList>
            <person name="Probst A.J."/>
            <person name="Ladd B."/>
            <person name="Jarett J.K."/>
            <person name="Geller-Mcgrath D.E."/>
            <person name="Sieber C.M.K."/>
            <person name="Emerson J.B."/>
            <person name="Anantharaman K."/>
            <person name="Thomas B.C."/>
            <person name="Malmstrom R."/>
            <person name="Stieglmeier M."/>
            <person name="Klingl A."/>
            <person name="Woyke T."/>
            <person name="Ryan C.M."/>
            <person name="Banfield J.F."/>
        </authorList>
    </citation>
    <scope>NUCLEOTIDE SEQUENCE [LARGE SCALE GENOMIC DNA]</scope>
</reference>
<protein>
    <recommendedName>
        <fullName evidence="1">Aminoglycoside phosphotransferase domain-containing protein</fullName>
    </recommendedName>
</protein>
<dbReference type="PANTHER" id="PTHR21310">
    <property type="entry name" value="AMINOGLYCOSIDE PHOSPHOTRANSFERASE-RELATED-RELATED"/>
    <property type="match status" value="1"/>
</dbReference>
<evidence type="ECO:0000313" key="3">
    <source>
        <dbReference type="Proteomes" id="UP000231436"/>
    </source>
</evidence>